<keyword evidence="1" id="KW-0812">Transmembrane</keyword>
<protein>
    <recommendedName>
        <fullName evidence="5">Transmembrane protein</fullName>
    </recommendedName>
</protein>
<reference evidence="3 4" key="1">
    <citation type="journal article" date="2015" name="Genome Biol.">
        <title>Comparative genomics of Steinernema reveals deeply conserved gene regulatory networks.</title>
        <authorList>
            <person name="Dillman A.R."/>
            <person name="Macchietto M."/>
            <person name="Porter C.F."/>
            <person name="Rogers A."/>
            <person name="Williams B."/>
            <person name="Antoshechkin I."/>
            <person name="Lee M.M."/>
            <person name="Goodwin Z."/>
            <person name="Lu X."/>
            <person name="Lewis E.E."/>
            <person name="Goodrich-Blair H."/>
            <person name="Stock S.P."/>
            <person name="Adams B.J."/>
            <person name="Sternberg P.W."/>
            <person name="Mortazavi A."/>
        </authorList>
    </citation>
    <scope>NUCLEOTIDE SEQUENCE [LARGE SCALE GENOMIC DNA]</scope>
    <source>
        <strain evidence="3 4">ALL</strain>
    </source>
</reference>
<keyword evidence="2" id="KW-0732">Signal</keyword>
<sequence>MRNVATARQASLQIFFAFLVFASIHASAFNADSDTGRDSKSCTWCRPNMNIQQAPSQWPYPTYKPVSWDKYYASEFNEKPTSVTSGVAAGITIGVFFAVFLLTFGCRIYSQRVERAEQNASENNNVLRPTLSSDLWICGVPREPPPPYEVAITMPRHCQELPSPAT</sequence>
<reference evidence="3 4" key="2">
    <citation type="journal article" date="2019" name="G3 (Bethesda)">
        <title>Hybrid Assembly of the Genome of the Entomopathogenic Nematode Steinernema carpocapsae Identifies the X-Chromosome.</title>
        <authorList>
            <person name="Serra L."/>
            <person name="Macchietto M."/>
            <person name="Macias-Munoz A."/>
            <person name="McGill C.J."/>
            <person name="Rodriguez I.M."/>
            <person name="Rodriguez B."/>
            <person name="Murad R."/>
            <person name="Mortazavi A."/>
        </authorList>
    </citation>
    <scope>NUCLEOTIDE SEQUENCE [LARGE SCALE GENOMIC DNA]</scope>
    <source>
        <strain evidence="3 4">ALL</strain>
    </source>
</reference>
<evidence type="ECO:0000313" key="4">
    <source>
        <dbReference type="Proteomes" id="UP000298663"/>
    </source>
</evidence>
<keyword evidence="1" id="KW-0472">Membrane</keyword>
<dbReference type="Proteomes" id="UP000298663">
    <property type="component" value="Unassembled WGS sequence"/>
</dbReference>
<evidence type="ECO:0000313" key="3">
    <source>
        <dbReference type="EMBL" id="TKR87461.1"/>
    </source>
</evidence>
<keyword evidence="4" id="KW-1185">Reference proteome</keyword>
<dbReference type="OrthoDB" id="5792559at2759"/>
<proteinExistence type="predicted"/>
<feature type="chain" id="PRO_5020761924" description="Transmembrane protein" evidence="2">
    <location>
        <begin position="27"/>
        <end position="166"/>
    </location>
</feature>
<name>A0A4U5NW52_STECR</name>
<keyword evidence="1" id="KW-1133">Transmembrane helix</keyword>
<feature type="transmembrane region" description="Helical" evidence="1">
    <location>
        <begin position="87"/>
        <end position="109"/>
    </location>
</feature>
<evidence type="ECO:0000256" key="1">
    <source>
        <dbReference type="SAM" id="Phobius"/>
    </source>
</evidence>
<comment type="caution">
    <text evidence="3">The sequence shown here is derived from an EMBL/GenBank/DDBJ whole genome shotgun (WGS) entry which is preliminary data.</text>
</comment>
<evidence type="ECO:0000256" key="2">
    <source>
        <dbReference type="SAM" id="SignalP"/>
    </source>
</evidence>
<gene>
    <name evidence="3" type="ORF">L596_011856</name>
</gene>
<feature type="signal peptide" evidence="2">
    <location>
        <begin position="1"/>
        <end position="26"/>
    </location>
</feature>
<evidence type="ECO:0008006" key="5">
    <source>
        <dbReference type="Google" id="ProtNLM"/>
    </source>
</evidence>
<organism evidence="3 4">
    <name type="scientific">Steinernema carpocapsae</name>
    <name type="common">Entomopathogenic nematode</name>
    <dbReference type="NCBI Taxonomy" id="34508"/>
    <lineage>
        <taxon>Eukaryota</taxon>
        <taxon>Metazoa</taxon>
        <taxon>Ecdysozoa</taxon>
        <taxon>Nematoda</taxon>
        <taxon>Chromadorea</taxon>
        <taxon>Rhabditida</taxon>
        <taxon>Tylenchina</taxon>
        <taxon>Panagrolaimomorpha</taxon>
        <taxon>Strongyloidoidea</taxon>
        <taxon>Steinernematidae</taxon>
        <taxon>Steinernema</taxon>
    </lineage>
</organism>
<dbReference type="AlphaFoldDB" id="A0A4U5NW52"/>
<dbReference type="EMBL" id="AZBU02000003">
    <property type="protein sequence ID" value="TKR87461.1"/>
    <property type="molecule type" value="Genomic_DNA"/>
</dbReference>
<accession>A0A4U5NW52</accession>